<dbReference type="RefSeq" id="WP_076551653.1">
    <property type="nucleotide sequence ID" value="NZ_FTOL01000002.1"/>
</dbReference>
<dbReference type="EMBL" id="FTOL01000002">
    <property type="protein sequence ID" value="SIS85586.1"/>
    <property type="molecule type" value="Genomic_DNA"/>
</dbReference>
<keyword evidence="2 3" id="KW-0040">ANK repeat</keyword>
<dbReference type="STRING" id="373668.SAMN05421786_102597"/>
<dbReference type="PROSITE" id="PS50297">
    <property type="entry name" value="ANK_REP_REGION"/>
    <property type="match status" value="1"/>
</dbReference>
<accession>A0A1N7MHI2</accession>
<evidence type="ECO:0000256" key="1">
    <source>
        <dbReference type="ARBA" id="ARBA00022737"/>
    </source>
</evidence>
<evidence type="ECO:0000256" key="2">
    <source>
        <dbReference type="ARBA" id="ARBA00023043"/>
    </source>
</evidence>
<organism evidence="4 5">
    <name type="scientific">Chryseobacterium ureilyticum</name>
    <dbReference type="NCBI Taxonomy" id="373668"/>
    <lineage>
        <taxon>Bacteria</taxon>
        <taxon>Pseudomonadati</taxon>
        <taxon>Bacteroidota</taxon>
        <taxon>Flavobacteriia</taxon>
        <taxon>Flavobacteriales</taxon>
        <taxon>Weeksellaceae</taxon>
        <taxon>Chryseobacterium group</taxon>
        <taxon>Chryseobacterium</taxon>
    </lineage>
</organism>
<dbReference type="SMART" id="SM00248">
    <property type="entry name" value="ANK"/>
    <property type="match status" value="2"/>
</dbReference>
<keyword evidence="5" id="KW-1185">Reference proteome</keyword>
<proteinExistence type="predicted"/>
<dbReference type="Proteomes" id="UP000186744">
    <property type="component" value="Unassembled WGS sequence"/>
</dbReference>
<evidence type="ECO:0000313" key="4">
    <source>
        <dbReference type="EMBL" id="SIS85586.1"/>
    </source>
</evidence>
<dbReference type="OrthoDB" id="1259920at2"/>
<name>A0A1N7MHI2_9FLAO</name>
<dbReference type="InterPro" id="IPR036770">
    <property type="entry name" value="Ankyrin_rpt-contain_sf"/>
</dbReference>
<dbReference type="PANTHER" id="PTHR24188:SF29">
    <property type="entry name" value="GH09064P"/>
    <property type="match status" value="1"/>
</dbReference>
<reference evidence="5" key="1">
    <citation type="submission" date="2017-01" db="EMBL/GenBank/DDBJ databases">
        <authorList>
            <person name="Varghese N."/>
            <person name="Submissions S."/>
        </authorList>
    </citation>
    <scope>NUCLEOTIDE SEQUENCE [LARGE SCALE GENOMIC DNA]</scope>
    <source>
        <strain evidence="5">DSM 18017</strain>
    </source>
</reference>
<dbReference type="PANTHER" id="PTHR24188">
    <property type="entry name" value="ANKYRIN REPEAT PROTEIN"/>
    <property type="match status" value="1"/>
</dbReference>
<evidence type="ECO:0000313" key="5">
    <source>
        <dbReference type="Proteomes" id="UP000186744"/>
    </source>
</evidence>
<dbReference type="AlphaFoldDB" id="A0A1N7MHI2"/>
<sequence>MKLSQVINKTLILLVGILTINLAYTQELTNEHKQMLKYDNIAYFSTLINKENINVCYIIENNAYTLLGLAIKMNSKEVFKKLIHEKADLEKSCDGKTPLMFAAKYGNVEFTKKLLDHGAKKESKTLKGYTALDYAKKYEKPEIVRLLE</sequence>
<dbReference type="Gene3D" id="1.25.40.20">
    <property type="entry name" value="Ankyrin repeat-containing domain"/>
    <property type="match status" value="1"/>
</dbReference>
<feature type="repeat" description="ANK" evidence="3">
    <location>
        <begin position="94"/>
        <end position="126"/>
    </location>
</feature>
<gene>
    <name evidence="4" type="ORF">SAMN05421786_102597</name>
</gene>
<dbReference type="SUPFAM" id="SSF48403">
    <property type="entry name" value="Ankyrin repeat"/>
    <property type="match status" value="1"/>
</dbReference>
<dbReference type="Pfam" id="PF12796">
    <property type="entry name" value="Ank_2"/>
    <property type="match status" value="1"/>
</dbReference>
<keyword evidence="1" id="KW-0677">Repeat</keyword>
<dbReference type="InterPro" id="IPR002110">
    <property type="entry name" value="Ankyrin_rpt"/>
</dbReference>
<dbReference type="PROSITE" id="PS50088">
    <property type="entry name" value="ANK_REPEAT"/>
    <property type="match status" value="1"/>
</dbReference>
<evidence type="ECO:0000256" key="3">
    <source>
        <dbReference type="PROSITE-ProRule" id="PRU00023"/>
    </source>
</evidence>
<protein>
    <submittedName>
        <fullName evidence="4">Ankyrin repeat-containing protein</fullName>
    </submittedName>
</protein>